<dbReference type="EMBL" id="JAVRHM010000009">
    <property type="protein sequence ID" value="MDT0689978.1"/>
    <property type="molecule type" value="Genomic_DNA"/>
</dbReference>
<dbReference type="Proteomes" id="UP001261624">
    <property type="component" value="Unassembled WGS sequence"/>
</dbReference>
<keyword evidence="1" id="KW-1133">Transmembrane helix</keyword>
<accession>A0ABU3E1V3</accession>
<evidence type="ECO:0000313" key="3">
    <source>
        <dbReference type="Proteomes" id="UP001261624"/>
    </source>
</evidence>
<organism evidence="2 3">
    <name type="scientific">Autumnicola patrickiae</name>
    <dbReference type="NCBI Taxonomy" id="3075591"/>
    <lineage>
        <taxon>Bacteria</taxon>
        <taxon>Pseudomonadati</taxon>
        <taxon>Bacteroidota</taxon>
        <taxon>Flavobacteriia</taxon>
        <taxon>Flavobacteriales</taxon>
        <taxon>Flavobacteriaceae</taxon>
        <taxon>Autumnicola</taxon>
    </lineage>
</organism>
<gene>
    <name evidence="2" type="ORF">RM549_09300</name>
</gene>
<evidence type="ECO:0008006" key="4">
    <source>
        <dbReference type="Google" id="ProtNLM"/>
    </source>
</evidence>
<reference evidence="2 3" key="1">
    <citation type="submission" date="2023-09" db="EMBL/GenBank/DDBJ databases">
        <authorList>
            <person name="Rey-Velasco X."/>
        </authorList>
    </citation>
    <scope>NUCLEOTIDE SEQUENCE [LARGE SCALE GENOMIC DNA]</scope>
    <source>
        <strain evidence="2 3">F188</strain>
    </source>
</reference>
<feature type="transmembrane region" description="Helical" evidence="1">
    <location>
        <begin position="6"/>
        <end position="26"/>
    </location>
</feature>
<keyword evidence="3" id="KW-1185">Reference proteome</keyword>
<evidence type="ECO:0000256" key="1">
    <source>
        <dbReference type="SAM" id="Phobius"/>
    </source>
</evidence>
<name>A0ABU3E1V3_9FLAO</name>
<comment type="caution">
    <text evidence="2">The sequence shown here is derived from an EMBL/GenBank/DDBJ whole genome shotgun (WGS) entry which is preliminary data.</text>
</comment>
<keyword evidence="1" id="KW-0472">Membrane</keyword>
<keyword evidence="1" id="KW-0812">Transmembrane</keyword>
<protein>
    <recommendedName>
        <fullName evidence="4">ATP synthase F0 subunit 8</fullName>
    </recommendedName>
</protein>
<dbReference type="RefSeq" id="WP_311684035.1">
    <property type="nucleotide sequence ID" value="NZ_JAVRHM010000009.1"/>
</dbReference>
<sequence length="168" mass="19396">MKIDFILISSALAIICFLPFILLPLFESKEEKKLKNKFKEEALRLGLNISYELSWNTNLTGIDILKKQFLFVQKSDLGFRVNHVDLSNVSQIKMVTQTVNVKQQGKLEEILSRIELEFYNCNSLAPLIVTVFDHDLNYNQDYELKNAKDLVGELQKYLNALPVLKRTA</sequence>
<proteinExistence type="predicted"/>
<evidence type="ECO:0000313" key="2">
    <source>
        <dbReference type="EMBL" id="MDT0689978.1"/>
    </source>
</evidence>